<proteinExistence type="predicted"/>
<evidence type="ECO:0000313" key="2">
    <source>
        <dbReference type="Proteomes" id="UP000198211"/>
    </source>
</evidence>
<evidence type="ECO:0000313" key="1">
    <source>
        <dbReference type="EMBL" id="OWZ10406.1"/>
    </source>
</evidence>
<dbReference type="AlphaFoldDB" id="A0A225VY81"/>
<accession>A0A225VY81</accession>
<reference evidence="2" key="1">
    <citation type="submission" date="2017-03" db="EMBL/GenBank/DDBJ databases">
        <title>Phytopthora megakarya and P. palmivora, two closely related causual agents of cacao black pod achieved similar genome size and gene model numbers by different mechanisms.</title>
        <authorList>
            <person name="Ali S."/>
            <person name="Shao J."/>
            <person name="Larry D.J."/>
            <person name="Kronmiller B."/>
            <person name="Shen D."/>
            <person name="Strem M.D."/>
            <person name="Melnick R.L."/>
            <person name="Guiltinan M.J."/>
            <person name="Tyler B.M."/>
            <person name="Meinhardt L.W."/>
            <person name="Bailey B.A."/>
        </authorList>
    </citation>
    <scope>NUCLEOTIDE SEQUENCE [LARGE SCALE GENOMIC DNA]</scope>
    <source>
        <strain evidence="2">zdho120</strain>
    </source>
</reference>
<protein>
    <submittedName>
        <fullName evidence="1">Uncharacterized protein</fullName>
    </submittedName>
</protein>
<organism evidence="1 2">
    <name type="scientific">Phytophthora megakarya</name>
    <dbReference type="NCBI Taxonomy" id="4795"/>
    <lineage>
        <taxon>Eukaryota</taxon>
        <taxon>Sar</taxon>
        <taxon>Stramenopiles</taxon>
        <taxon>Oomycota</taxon>
        <taxon>Peronosporomycetes</taxon>
        <taxon>Peronosporales</taxon>
        <taxon>Peronosporaceae</taxon>
        <taxon>Phytophthora</taxon>
    </lineage>
</organism>
<gene>
    <name evidence="1" type="ORF">PHMEG_00016746</name>
</gene>
<keyword evidence="2" id="KW-1185">Reference proteome</keyword>
<dbReference type="OrthoDB" id="128294at2759"/>
<dbReference type="EMBL" id="NBNE01002453">
    <property type="protein sequence ID" value="OWZ10406.1"/>
    <property type="molecule type" value="Genomic_DNA"/>
</dbReference>
<feature type="non-terminal residue" evidence="1">
    <location>
        <position position="1"/>
    </location>
</feature>
<sequence length="278" mass="31949">SVVVKQDPFHVMQRFSEKIKLKTIGKRLLKDLSSALYDVDRKLRTPEDMENNVRAILDKISTIRIVSTSPLESFHSALKKFLAREVRAELGLQILDVFIEMFQSATVNLSALESNLAQSRHHLKTIREMLFKKATVLQTSQVPTCEFIHSLRIDEGICEAATGFSFEEHELLRQIVGEQIACGRIWDNCPLVTTIMYNLVVASNHNLHIKLHRRSYRTLQNRKEFRKVYDFASCVCSSIRAFSLVSLLRRWEAPKSHRALNKHAKSSLKLLGLLNHKV</sequence>
<dbReference type="Proteomes" id="UP000198211">
    <property type="component" value="Unassembled WGS sequence"/>
</dbReference>
<name>A0A225VY81_9STRA</name>
<comment type="caution">
    <text evidence="1">The sequence shown here is derived from an EMBL/GenBank/DDBJ whole genome shotgun (WGS) entry which is preliminary data.</text>
</comment>